<keyword evidence="1" id="KW-0812">Transmembrane</keyword>
<protein>
    <submittedName>
        <fullName evidence="3">Serpentine receptor class gamma</fullName>
    </submittedName>
</protein>
<keyword evidence="2" id="KW-1185">Reference proteome</keyword>
<feature type="transmembrane region" description="Helical" evidence="1">
    <location>
        <begin position="54"/>
        <end position="76"/>
    </location>
</feature>
<keyword evidence="1" id="KW-1133">Transmembrane helix</keyword>
<feature type="transmembrane region" description="Helical" evidence="1">
    <location>
        <begin position="214"/>
        <end position="243"/>
    </location>
</feature>
<organism evidence="2 3">
    <name type="scientific">Steinernema glaseri</name>
    <dbReference type="NCBI Taxonomy" id="37863"/>
    <lineage>
        <taxon>Eukaryota</taxon>
        <taxon>Metazoa</taxon>
        <taxon>Ecdysozoa</taxon>
        <taxon>Nematoda</taxon>
        <taxon>Chromadorea</taxon>
        <taxon>Rhabditida</taxon>
        <taxon>Tylenchina</taxon>
        <taxon>Panagrolaimomorpha</taxon>
        <taxon>Strongyloidoidea</taxon>
        <taxon>Steinernematidae</taxon>
        <taxon>Steinernema</taxon>
    </lineage>
</organism>
<dbReference type="Proteomes" id="UP000095287">
    <property type="component" value="Unplaced"/>
</dbReference>
<name>A0A1I7YLY3_9BILA</name>
<reference evidence="3" key="1">
    <citation type="submission" date="2016-11" db="UniProtKB">
        <authorList>
            <consortium name="WormBaseParasite"/>
        </authorList>
    </citation>
    <scope>IDENTIFICATION</scope>
</reference>
<feature type="transmembrane region" description="Helical" evidence="1">
    <location>
        <begin position="175"/>
        <end position="194"/>
    </location>
</feature>
<sequence length="270" mass="30044">MRAETMAEYTAIDHILSNINSVVSVTMPVPFLIVIALAETMAEYTAIDHILSNINSLVSVTMPVPFLVVIALVIYLSFRRVKSSLARTYTLNLLIPCTWYSIYLIISNSMYHLKLCSHCHIRGMGYGTFSDIIIDFTYYFCTSEYRMLAMMIIVLTYISFARPSWYKKISGRRELWIIFGTGHTAAMLLTIGGMTTPNRGTMKYIKGDTVAATIAIPISWVEVVTSAVNAGTFVVLLVSYFIVGCDSNHSIGTYILIGQDGMLYQTGTAP</sequence>
<feature type="transmembrane region" description="Helical" evidence="1">
    <location>
        <begin position="88"/>
        <end position="106"/>
    </location>
</feature>
<evidence type="ECO:0000313" key="2">
    <source>
        <dbReference type="Proteomes" id="UP000095287"/>
    </source>
</evidence>
<proteinExistence type="predicted"/>
<keyword evidence="1" id="KW-0472">Membrane</keyword>
<feature type="transmembrane region" description="Helical" evidence="1">
    <location>
        <begin position="21"/>
        <end position="42"/>
    </location>
</feature>
<dbReference type="WBParaSite" id="L893_g17754.t1">
    <property type="protein sequence ID" value="L893_g17754.t1"/>
    <property type="gene ID" value="L893_g17754"/>
</dbReference>
<evidence type="ECO:0000313" key="3">
    <source>
        <dbReference type="WBParaSite" id="L893_g17754.t1"/>
    </source>
</evidence>
<evidence type="ECO:0000256" key="1">
    <source>
        <dbReference type="SAM" id="Phobius"/>
    </source>
</evidence>
<dbReference type="AlphaFoldDB" id="A0A1I7YLY3"/>
<accession>A0A1I7YLY3</accession>